<dbReference type="Pfam" id="PF17384">
    <property type="entry name" value="DUF150_C"/>
    <property type="match status" value="1"/>
</dbReference>
<dbReference type="CDD" id="cd01734">
    <property type="entry name" value="YlxS_C"/>
    <property type="match status" value="1"/>
</dbReference>
<dbReference type="SUPFAM" id="SSF74942">
    <property type="entry name" value="YhbC-like, C-terminal domain"/>
    <property type="match status" value="1"/>
</dbReference>
<protein>
    <recommendedName>
        <fullName evidence="3">Ribosome maturation factor RimP</fullName>
    </recommendedName>
</protein>
<dbReference type="EMBL" id="DPIY01000008">
    <property type="protein sequence ID" value="HCT57283.1"/>
    <property type="molecule type" value="Genomic_DNA"/>
</dbReference>
<evidence type="ECO:0000259" key="4">
    <source>
        <dbReference type="Pfam" id="PF02576"/>
    </source>
</evidence>
<sequence length="186" mass="20436">MGMAPTLFCSPDLRKPATKQDPWYGRLGGRHMGEAIEPIVTQELAGLGFDLVELRRGGSRARPVLEIRIDRRDEEKVTIDDCARVSRALEARLEAAALVGEQYVLEVSSPGADRPLRHAADWRRFVGRRATVTSGLLAGGKQEVEIVAVTGEGGAEVALVRDPKGREVSVPLREVSQARLAFNWKR</sequence>
<evidence type="ECO:0000313" key="7">
    <source>
        <dbReference type="Proteomes" id="UP000264071"/>
    </source>
</evidence>
<dbReference type="GO" id="GO:0006412">
    <property type="term" value="P:translation"/>
    <property type="evidence" value="ECO:0007669"/>
    <property type="project" value="TreeGrafter"/>
</dbReference>
<proteinExistence type="inferred from homology"/>
<dbReference type="PANTHER" id="PTHR33867:SF1">
    <property type="entry name" value="RIBOSOME MATURATION FACTOR RIMP"/>
    <property type="match status" value="1"/>
</dbReference>
<reference evidence="6 7" key="1">
    <citation type="journal article" date="2018" name="Nat. Biotechnol.">
        <title>A standardized bacterial taxonomy based on genome phylogeny substantially revises the tree of life.</title>
        <authorList>
            <person name="Parks D.H."/>
            <person name="Chuvochina M."/>
            <person name="Waite D.W."/>
            <person name="Rinke C."/>
            <person name="Skarshewski A."/>
            <person name="Chaumeil P.A."/>
            <person name="Hugenholtz P."/>
        </authorList>
    </citation>
    <scope>NUCLEOTIDE SEQUENCE [LARGE SCALE GENOMIC DNA]</scope>
    <source>
        <strain evidence="6">UBA8844</strain>
    </source>
</reference>
<feature type="domain" description="Ribosome maturation factor RimP C-terminal" evidence="5">
    <location>
        <begin position="116"/>
        <end position="184"/>
    </location>
</feature>
<comment type="similarity">
    <text evidence="3">Belongs to the RimP family.</text>
</comment>
<dbReference type="Pfam" id="PF02576">
    <property type="entry name" value="RimP_N"/>
    <property type="match status" value="1"/>
</dbReference>
<keyword evidence="2 3" id="KW-0690">Ribosome biogenesis</keyword>
<accession>A0A3D4V823</accession>
<evidence type="ECO:0000313" key="6">
    <source>
        <dbReference type="EMBL" id="HCT57283.1"/>
    </source>
</evidence>
<dbReference type="InterPro" id="IPR035956">
    <property type="entry name" value="RimP_N_sf"/>
</dbReference>
<dbReference type="InterPro" id="IPR003728">
    <property type="entry name" value="Ribosome_maturation_RimP"/>
</dbReference>
<gene>
    <name evidence="3" type="primary">rimP</name>
    <name evidence="6" type="ORF">DGD08_08745</name>
</gene>
<comment type="function">
    <text evidence="3">Required for maturation of 30S ribosomal subunits.</text>
</comment>
<evidence type="ECO:0000256" key="1">
    <source>
        <dbReference type="ARBA" id="ARBA00022490"/>
    </source>
</evidence>
<dbReference type="InterPro" id="IPR028989">
    <property type="entry name" value="RimP_N"/>
</dbReference>
<comment type="caution">
    <text evidence="6">The sequence shown here is derived from an EMBL/GenBank/DDBJ whole genome shotgun (WGS) entry which is preliminary data.</text>
</comment>
<dbReference type="AlphaFoldDB" id="A0A3D4V823"/>
<dbReference type="HAMAP" id="MF_01077">
    <property type="entry name" value="RimP"/>
    <property type="match status" value="1"/>
</dbReference>
<dbReference type="PANTHER" id="PTHR33867">
    <property type="entry name" value="RIBOSOME MATURATION FACTOR RIMP"/>
    <property type="match status" value="1"/>
</dbReference>
<dbReference type="Proteomes" id="UP000264071">
    <property type="component" value="Unassembled WGS sequence"/>
</dbReference>
<feature type="domain" description="Ribosome maturation factor RimP N-terminal" evidence="4">
    <location>
        <begin position="42"/>
        <end position="113"/>
    </location>
</feature>
<evidence type="ECO:0000259" key="5">
    <source>
        <dbReference type="Pfam" id="PF17384"/>
    </source>
</evidence>
<dbReference type="InterPro" id="IPR028998">
    <property type="entry name" value="RimP_C"/>
</dbReference>
<dbReference type="GO" id="GO:0000028">
    <property type="term" value="P:ribosomal small subunit assembly"/>
    <property type="evidence" value="ECO:0007669"/>
    <property type="project" value="TreeGrafter"/>
</dbReference>
<comment type="subcellular location">
    <subcellularLocation>
        <location evidence="3">Cytoplasm</location>
    </subcellularLocation>
</comment>
<organism evidence="6 7">
    <name type="scientific">Gemmatimonas aurantiaca</name>
    <dbReference type="NCBI Taxonomy" id="173480"/>
    <lineage>
        <taxon>Bacteria</taxon>
        <taxon>Pseudomonadati</taxon>
        <taxon>Gemmatimonadota</taxon>
        <taxon>Gemmatimonadia</taxon>
        <taxon>Gemmatimonadales</taxon>
        <taxon>Gemmatimonadaceae</taxon>
        <taxon>Gemmatimonas</taxon>
    </lineage>
</organism>
<evidence type="ECO:0000256" key="2">
    <source>
        <dbReference type="ARBA" id="ARBA00022517"/>
    </source>
</evidence>
<keyword evidence="1 3" id="KW-0963">Cytoplasm</keyword>
<dbReference type="SUPFAM" id="SSF75420">
    <property type="entry name" value="YhbC-like, N-terminal domain"/>
    <property type="match status" value="1"/>
</dbReference>
<dbReference type="InterPro" id="IPR036847">
    <property type="entry name" value="RimP_C_sf"/>
</dbReference>
<evidence type="ECO:0000256" key="3">
    <source>
        <dbReference type="HAMAP-Rule" id="MF_01077"/>
    </source>
</evidence>
<dbReference type="GO" id="GO:0005829">
    <property type="term" value="C:cytosol"/>
    <property type="evidence" value="ECO:0007669"/>
    <property type="project" value="TreeGrafter"/>
</dbReference>
<name>A0A3D4V823_9BACT</name>
<dbReference type="Gene3D" id="3.30.300.70">
    <property type="entry name" value="RimP-like superfamily, N-terminal"/>
    <property type="match status" value="1"/>
</dbReference>